<name>A0ABR3F4L2_9AGAR</name>
<gene>
    <name evidence="3" type="ORF">V5O48_011810</name>
</gene>
<comment type="caution">
    <text evidence="3">The sequence shown here is derived from an EMBL/GenBank/DDBJ whole genome shotgun (WGS) entry which is preliminary data.</text>
</comment>
<feature type="domain" description="Nephrocystin 3-like N-terminal" evidence="2">
    <location>
        <begin position="74"/>
        <end position="235"/>
    </location>
</feature>
<dbReference type="Pfam" id="PF24883">
    <property type="entry name" value="NPHP3_N"/>
    <property type="match status" value="1"/>
</dbReference>
<dbReference type="SUPFAM" id="SSF52540">
    <property type="entry name" value="P-loop containing nucleoside triphosphate hydrolases"/>
    <property type="match status" value="1"/>
</dbReference>
<dbReference type="PANTHER" id="PTHR10039:SF14">
    <property type="entry name" value="NACHT DOMAIN-CONTAINING PROTEIN"/>
    <property type="match status" value="1"/>
</dbReference>
<evidence type="ECO:0000256" key="1">
    <source>
        <dbReference type="ARBA" id="ARBA00022737"/>
    </source>
</evidence>
<reference evidence="3 4" key="1">
    <citation type="submission" date="2024-02" db="EMBL/GenBank/DDBJ databases">
        <title>A draft genome for the cacao thread blight pathogen Marasmius crinis-equi.</title>
        <authorList>
            <person name="Cohen S.P."/>
            <person name="Baruah I.K."/>
            <person name="Amoako-Attah I."/>
            <person name="Bukari Y."/>
            <person name="Meinhardt L.W."/>
            <person name="Bailey B.A."/>
        </authorList>
    </citation>
    <scope>NUCLEOTIDE SEQUENCE [LARGE SCALE GENOMIC DNA]</scope>
    <source>
        <strain evidence="3 4">GH-76</strain>
    </source>
</reference>
<dbReference type="EMBL" id="JBAHYK010000983">
    <property type="protein sequence ID" value="KAL0570155.1"/>
    <property type="molecule type" value="Genomic_DNA"/>
</dbReference>
<dbReference type="PANTHER" id="PTHR10039">
    <property type="entry name" value="AMELOGENIN"/>
    <property type="match status" value="1"/>
</dbReference>
<evidence type="ECO:0000259" key="2">
    <source>
        <dbReference type="Pfam" id="PF24883"/>
    </source>
</evidence>
<dbReference type="InterPro" id="IPR027417">
    <property type="entry name" value="P-loop_NTPase"/>
</dbReference>
<protein>
    <recommendedName>
        <fullName evidence="2">Nephrocystin 3-like N-terminal domain-containing protein</fullName>
    </recommendedName>
</protein>
<dbReference type="Proteomes" id="UP001465976">
    <property type="component" value="Unassembled WGS sequence"/>
</dbReference>
<evidence type="ECO:0000313" key="4">
    <source>
        <dbReference type="Proteomes" id="UP001465976"/>
    </source>
</evidence>
<organism evidence="3 4">
    <name type="scientific">Marasmius crinis-equi</name>
    <dbReference type="NCBI Taxonomy" id="585013"/>
    <lineage>
        <taxon>Eukaryota</taxon>
        <taxon>Fungi</taxon>
        <taxon>Dikarya</taxon>
        <taxon>Basidiomycota</taxon>
        <taxon>Agaricomycotina</taxon>
        <taxon>Agaricomycetes</taxon>
        <taxon>Agaricomycetidae</taxon>
        <taxon>Agaricales</taxon>
        <taxon>Marasmiineae</taxon>
        <taxon>Marasmiaceae</taxon>
        <taxon>Marasmius</taxon>
    </lineage>
</organism>
<keyword evidence="4" id="KW-1185">Reference proteome</keyword>
<sequence>MSFFTNAHGTTIYHGQFNSVGGNQTNNSTVNAQVALQILSQTLADVGGAHNSEARYPPPRCHPETREEVRRLITDQVRSWKESWYIYWLYGPAGAGKSAVAQSISEECHASGDLIASYFFSRDHPKRNTPTYIFLTVTYGLARAVPELQEPIGQVIRTNPAILHSSLEEQFVQLIVNPCRWLTQREKWGSRPRLMVVDGLDECEGSQMQTRILSIIAKAVREPEGLPLQFLICSRPEPTIREFFDTKVFEPAFWYHVLDNDTSTYRDIYIFLRDGFAKIREDVKYRSIRFPPTWPDPDDVHTLVRKSDGQFVYVVTILRFVGEEFDPCRRLKVVLGLVPNVDGDSPYKDLDVLYHHVLSTNPKQRKTFMNILGFVLYFRSIYEDFSLPELEILLDISRGEAALALRGLHSVLDIANEKVLIRHASFTDLLKDKSRSGTFFVDQAYFKSFYPSCFIRFLNRVLDNGR</sequence>
<accession>A0ABR3F4L2</accession>
<keyword evidence="1" id="KW-0677">Repeat</keyword>
<dbReference type="InterPro" id="IPR056884">
    <property type="entry name" value="NPHP3-like_N"/>
</dbReference>
<proteinExistence type="predicted"/>
<dbReference type="Gene3D" id="3.40.50.300">
    <property type="entry name" value="P-loop containing nucleotide triphosphate hydrolases"/>
    <property type="match status" value="1"/>
</dbReference>
<evidence type="ECO:0000313" key="3">
    <source>
        <dbReference type="EMBL" id="KAL0570155.1"/>
    </source>
</evidence>